<evidence type="ECO:0008006" key="3">
    <source>
        <dbReference type="Google" id="ProtNLM"/>
    </source>
</evidence>
<evidence type="ECO:0000313" key="2">
    <source>
        <dbReference type="Proteomes" id="UP000313231"/>
    </source>
</evidence>
<gene>
    <name evidence="1" type="ORF">FHP29_02230</name>
</gene>
<dbReference type="OrthoDB" id="3534313at2"/>
<dbReference type="EMBL" id="VDMP01000014">
    <property type="protein sequence ID" value="TNM48138.1"/>
    <property type="molecule type" value="Genomic_DNA"/>
</dbReference>
<dbReference type="RefSeq" id="WP_139621247.1">
    <property type="nucleotide sequence ID" value="NZ_VDMP01000014.1"/>
</dbReference>
<dbReference type="Proteomes" id="UP000313231">
    <property type="component" value="Unassembled WGS sequence"/>
</dbReference>
<name>A0A5C4WII6_9ACTN</name>
<dbReference type="AlphaFoldDB" id="A0A5C4WII6"/>
<keyword evidence="2" id="KW-1185">Reference proteome</keyword>
<proteinExistence type="predicted"/>
<organism evidence="1 2">
    <name type="scientific">Nocardioides albidus</name>
    <dbReference type="NCBI Taxonomy" id="1517589"/>
    <lineage>
        <taxon>Bacteria</taxon>
        <taxon>Bacillati</taxon>
        <taxon>Actinomycetota</taxon>
        <taxon>Actinomycetes</taxon>
        <taxon>Propionibacteriales</taxon>
        <taxon>Nocardioidaceae</taxon>
        <taxon>Nocardioides</taxon>
    </lineage>
</organism>
<comment type="caution">
    <text evidence="1">The sequence shown here is derived from an EMBL/GenBank/DDBJ whole genome shotgun (WGS) entry which is preliminary data.</text>
</comment>
<evidence type="ECO:0000313" key="1">
    <source>
        <dbReference type="EMBL" id="TNM48138.1"/>
    </source>
</evidence>
<reference evidence="1 2" key="1">
    <citation type="journal article" date="2016" name="Int. J. Syst. Evol. Microbiol.">
        <title>Nocardioides albidus sp. nov., an actinobacterium isolated from garden soil.</title>
        <authorList>
            <person name="Singh H."/>
            <person name="Du J."/>
            <person name="Trinh H."/>
            <person name="Won K."/>
            <person name="Yang J.E."/>
            <person name="Yin C."/>
            <person name="Kook M."/>
            <person name="Yi T.H."/>
        </authorList>
    </citation>
    <scope>NUCLEOTIDE SEQUENCE [LARGE SCALE GENOMIC DNA]</scope>
    <source>
        <strain evidence="1 2">CCTCC AB 2015297</strain>
    </source>
</reference>
<sequence length="89" mass="9529">MAVRPDNRLADAPMHPVTCSSCAAEVLVRKASWQQTSVQWSDEAMAACSSWSPGSAVKGLPPVCDRLRDSIARAVVDGTLPVVTPEYDD</sequence>
<accession>A0A5C4WII6</accession>
<protein>
    <recommendedName>
        <fullName evidence="3">Ferredoxin</fullName>
    </recommendedName>
</protein>